<keyword evidence="2" id="KW-1185">Reference proteome</keyword>
<name>A0AAD7KGJ4_9AGAR</name>
<dbReference type="AlphaFoldDB" id="A0AAD7KGJ4"/>
<dbReference type="Gene3D" id="1.20.1280.50">
    <property type="match status" value="1"/>
</dbReference>
<reference evidence="1" key="1">
    <citation type="submission" date="2023-03" db="EMBL/GenBank/DDBJ databases">
        <title>Massive genome expansion in bonnet fungi (Mycena s.s.) driven by repeated elements and novel gene families across ecological guilds.</title>
        <authorList>
            <consortium name="Lawrence Berkeley National Laboratory"/>
            <person name="Harder C.B."/>
            <person name="Miyauchi S."/>
            <person name="Viragh M."/>
            <person name="Kuo A."/>
            <person name="Thoen E."/>
            <person name="Andreopoulos B."/>
            <person name="Lu D."/>
            <person name="Skrede I."/>
            <person name="Drula E."/>
            <person name="Henrissat B."/>
            <person name="Morin E."/>
            <person name="Kohler A."/>
            <person name="Barry K."/>
            <person name="LaButti K."/>
            <person name="Morin E."/>
            <person name="Salamov A."/>
            <person name="Lipzen A."/>
            <person name="Mereny Z."/>
            <person name="Hegedus B."/>
            <person name="Baldrian P."/>
            <person name="Stursova M."/>
            <person name="Weitz H."/>
            <person name="Taylor A."/>
            <person name="Grigoriev I.V."/>
            <person name="Nagy L.G."/>
            <person name="Martin F."/>
            <person name="Kauserud H."/>
        </authorList>
    </citation>
    <scope>NUCLEOTIDE SEQUENCE</scope>
    <source>
        <strain evidence="1">CBHHK182m</strain>
    </source>
</reference>
<dbReference type="Proteomes" id="UP001215598">
    <property type="component" value="Unassembled WGS sequence"/>
</dbReference>
<comment type="caution">
    <text evidence="1">The sequence shown here is derived from an EMBL/GenBank/DDBJ whole genome shotgun (WGS) entry which is preliminary data.</text>
</comment>
<proteinExistence type="predicted"/>
<evidence type="ECO:0008006" key="3">
    <source>
        <dbReference type="Google" id="ProtNLM"/>
    </source>
</evidence>
<gene>
    <name evidence="1" type="ORF">B0H16DRAFT_1876726</name>
</gene>
<evidence type="ECO:0000313" key="2">
    <source>
        <dbReference type="Proteomes" id="UP001215598"/>
    </source>
</evidence>
<accession>A0AAD7KGJ4</accession>
<evidence type="ECO:0000313" key="1">
    <source>
        <dbReference type="EMBL" id="KAJ7784203.1"/>
    </source>
</evidence>
<dbReference type="Gene3D" id="3.80.10.10">
    <property type="entry name" value="Ribonuclease Inhibitor"/>
    <property type="match status" value="1"/>
</dbReference>
<protein>
    <recommendedName>
        <fullName evidence="3">F-box domain-containing protein</fullName>
    </recommendedName>
</protein>
<dbReference type="SUPFAM" id="SSF52047">
    <property type="entry name" value="RNI-like"/>
    <property type="match status" value="1"/>
</dbReference>
<dbReference type="EMBL" id="JARKIB010000002">
    <property type="protein sequence ID" value="KAJ7784203.1"/>
    <property type="molecule type" value="Genomic_DNA"/>
</dbReference>
<feature type="non-terminal residue" evidence="1">
    <location>
        <position position="1"/>
    </location>
</feature>
<dbReference type="InterPro" id="IPR032675">
    <property type="entry name" value="LRR_dom_sf"/>
</dbReference>
<organism evidence="1 2">
    <name type="scientific">Mycena metata</name>
    <dbReference type="NCBI Taxonomy" id="1033252"/>
    <lineage>
        <taxon>Eukaryota</taxon>
        <taxon>Fungi</taxon>
        <taxon>Dikarya</taxon>
        <taxon>Basidiomycota</taxon>
        <taxon>Agaricomycotina</taxon>
        <taxon>Agaricomycetes</taxon>
        <taxon>Agaricomycetidae</taxon>
        <taxon>Agaricales</taxon>
        <taxon>Marasmiineae</taxon>
        <taxon>Mycenaceae</taxon>
        <taxon>Mycena</taxon>
    </lineage>
</organism>
<sequence length="461" mass="51991">MKSLPFELLAAIFLAFHDTNPQESPRSMSALITISQVFRRWRAIAHQTTALWTHIALIFHTEEKYSRLRELIVQWAARSHPRPLSVTIRSCYPDSHNPAIAFLLSNAPRIQKLCLALPATHFHPLLQSPAGLFTQLDTLTLAVIAKVDTVHDPSLGLTRSQFFDRNPYYSKGGEPDGILWDAIRPQITVIGNLPLLRKITIDSGDLNDLDAGMFPVFWGNLTHINLGSVPLGVHGTALILPLCVSAEVLCFATSDMEEDDLVPIILPFKLPLTSLEWVGFDVDPLTIFEPLILPYLTSLKLRDACEETIRDLHQRSSFALQRLSPCFVYLSLLPLSTFLRDMPSLTCVELYHCIIISDAFLVLLTNNRPGILPRLQTLIICDKERHFTESAMLQMVESRWYSTPLAKIRISTRQEVHEAAGAAAAHRRILHRIAELIEEGLDFEYDLRDLVLELEPHGHVS</sequence>